<name>A0ABS2DUW2_9BURK</name>
<evidence type="ECO:0008006" key="3">
    <source>
        <dbReference type="Google" id="ProtNLM"/>
    </source>
</evidence>
<evidence type="ECO:0000313" key="2">
    <source>
        <dbReference type="Proteomes" id="UP000715095"/>
    </source>
</evidence>
<feature type="non-terminal residue" evidence="1">
    <location>
        <position position="1"/>
    </location>
</feature>
<accession>A0ABS2DUW2</accession>
<dbReference type="EMBL" id="JACJJC010000154">
    <property type="protein sequence ID" value="MBM6705151.1"/>
    <property type="molecule type" value="Genomic_DNA"/>
</dbReference>
<keyword evidence="2" id="KW-1185">Reference proteome</keyword>
<sequence length="266" mass="26475">DVYKRQVWSAGSGNDVFNVEGNTLYAYLRLSEIQLADTTDGLKLNASGLSTDTTLSAKITDYETTAGKIVFEGGNITIGGSNTYTGETEVTGGTVTLAKNSGFGTTSKLSIASGAKVDIGGYSQTVGSLVVGSRDQNASNALRGSGTLTLGTGQTGASQIWGSNSFTGTIQLAANHNLAINSIAGIGGTATVGFGHNSVLTIDGATGGTFSTHLSGAGTVAVANSTFDVSGNNTAFKGTWQLGSSGNVSGAGTSTDIDNALGSGAT</sequence>
<comment type="caution">
    <text evidence="1">The sequence shown here is derived from an EMBL/GenBank/DDBJ whole genome shotgun (WGS) entry which is preliminary data.</text>
</comment>
<protein>
    <recommendedName>
        <fullName evidence="3">Autotransporter domain-containing protein</fullName>
    </recommendedName>
</protein>
<feature type="non-terminal residue" evidence="1">
    <location>
        <position position="266"/>
    </location>
</feature>
<gene>
    <name evidence="1" type="ORF">H6A60_11815</name>
</gene>
<evidence type="ECO:0000313" key="1">
    <source>
        <dbReference type="EMBL" id="MBM6705151.1"/>
    </source>
</evidence>
<dbReference type="Proteomes" id="UP000715095">
    <property type="component" value="Unassembled WGS sequence"/>
</dbReference>
<organism evidence="1 2">
    <name type="scientific">Sutterella massiliensis</name>
    <dbReference type="NCBI Taxonomy" id="1816689"/>
    <lineage>
        <taxon>Bacteria</taxon>
        <taxon>Pseudomonadati</taxon>
        <taxon>Pseudomonadota</taxon>
        <taxon>Betaproteobacteria</taxon>
        <taxon>Burkholderiales</taxon>
        <taxon>Sutterellaceae</taxon>
        <taxon>Sutterella</taxon>
    </lineage>
</organism>
<reference evidence="1 2" key="1">
    <citation type="journal article" date="2021" name="Sci. Rep.">
        <title>The distribution of antibiotic resistance genes in chicken gut microbiota commensals.</title>
        <authorList>
            <person name="Juricova H."/>
            <person name="Matiasovicova J."/>
            <person name="Kubasova T."/>
            <person name="Cejkova D."/>
            <person name="Rychlik I."/>
        </authorList>
    </citation>
    <scope>NUCLEOTIDE SEQUENCE [LARGE SCALE GENOMIC DNA]</scope>
    <source>
        <strain evidence="1 2">An829</strain>
    </source>
</reference>
<proteinExistence type="predicted"/>